<evidence type="ECO:0000313" key="3">
    <source>
        <dbReference type="Proteomes" id="UP000444721"/>
    </source>
</evidence>
<gene>
    <name evidence="2" type="ORF">FDP41_008431</name>
</gene>
<comment type="similarity">
    <text evidence="1">Belongs to the PHF5 family.</text>
</comment>
<sequence length="112" mass="12492">MSIRHHTDLILCRKQPGIAIGKLCKNCDGKCVICDSYVRPHTKVHICDECNYGSLQGKCIICGGKGVSDAYYCKSCVLQEKDRDGCPRVINVSQARTDLHFEKKKYVQGANL</sequence>
<comment type="caution">
    <text evidence="2">The sequence shown here is derived from an EMBL/GenBank/DDBJ whole genome shotgun (WGS) entry which is preliminary data.</text>
</comment>
<organism evidence="2 3">
    <name type="scientific">Naegleria fowleri</name>
    <name type="common">Brain eating amoeba</name>
    <dbReference type="NCBI Taxonomy" id="5763"/>
    <lineage>
        <taxon>Eukaryota</taxon>
        <taxon>Discoba</taxon>
        <taxon>Heterolobosea</taxon>
        <taxon>Tetramitia</taxon>
        <taxon>Eutetramitia</taxon>
        <taxon>Vahlkampfiidae</taxon>
        <taxon>Naegleria</taxon>
    </lineage>
</organism>
<proteinExistence type="inferred from homology"/>
<evidence type="ECO:0000313" key="2">
    <source>
        <dbReference type="EMBL" id="KAF0973224.1"/>
    </source>
</evidence>
<evidence type="ECO:0008006" key="4">
    <source>
        <dbReference type="Google" id="ProtNLM"/>
    </source>
</evidence>
<dbReference type="Pfam" id="PF03660">
    <property type="entry name" value="PHF5"/>
    <property type="match status" value="1"/>
</dbReference>
<dbReference type="Proteomes" id="UP000444721">
    <property type="component" value="Unassembled WGS sequence"/>
</dbReference>
<keyword evidence="3" id="KW-1185">Reference proteome</keyword>
<dbReference type="AlphaFoldDB" id="A0A6A5BGP2"/>
<dbReference type="EMBL" id="VFQX01000061">
    <property type="protein sequence ID" value="KAF0973224.1"/>
    <property type="molecule type" value="Genomic_DNA"/>
</dbReference>
<dbReference type="VEuPathDB" id="AmoebaDB:FDP41_008431"/>
<dbReference type="InterPro" id="IPR005345">
    <property type="entry name" value="PHF5"/>
</dbReference>
<dbReference type="GeneID" id="68115649"/>
<dbReference type="RefSeq" id="XP_044557937.1">
    <property type="nucleotide sequence ID" value="XM_044712284.1"/>
</dbReference>
<dbReference type="PANTHER" id="PTHR13120">
    <property type="entry name" value="PHD FINGER-LIKE DOMAIN-CONTAINING PROTEIN 5A"/>
    <property type="match status" value="1"/>
</dbReference>
<accession>A0A6A5BGP2</accession>
<dbReference type="GO" id="GO:0000398">
    <property type="term" value="P:mRNA splicing, via spliceosome"/>
    <property type="evidence" value="ECO:0007669"/>
    <property type="project" value="InterPro"/>
</dbReference>
<name>A0A6A5BGP2_NAEFO</name>
<dbReference type="VEuPathDB" id="AmoebaDB:NF0033290"/>
<dbReference type="OrthoDB" id="10248186at2759"/>
<reference evidence="2 3" key="1">
    <citation type="journal article" date="2019" name="Sci. Rep.">
        <title>Nanopore sequencing improves the draft genome of the human pathogenic amoeba Naegleria fowleri.</title>
        <authorList>
            <person name="Liechti N."/>
            <person name="Schurch N."/>
            <person name="Bruggmann R."/>
            <person name="Wittwer M."/>
        </authorList>
    </citation>
    <scope>NUCLEOTIDE SEQUENCE [LARGE SCALE GENOMIC DNA]</scope>
    <source>
        <strain evidence="2 3">ATCC 30894</strain>
    </source>
</reference>
<dbReference type="PIRSF" id="PIRSF016468">
    <property type="entry name" value="PHF5"/>
    <property type="match status" value="1"/>
</dbReference>
<evidence type="ECO:0000256" key="1">
    <source>
        <dbReference type="ARBA" id="ARBA00008626"/>
    </source>
</evidence>
<dbReference type="VEuPathDB" id="AmoebaDB:NfTy_093340"/>
<protein>
    <recommendedName>
        <fullName evidence="4">PHD finger-like domain-containing protein 5A</fullName>
    </recommendedName>
</protein>
<dbReference type="OMA" id="AYYCWEC"/>